<evidence type="ECO:0000313" key="2">
    <source>
        <dbReference type="EMBL" id="PLW74953.1"/>
    </source>
</evidence>
<dbReference type="RefSeq" id="WP_101535853.1">
    <property type="nucleotide sequence ID" value="NZ_PKUQ01000055.1"/>
</dbReference>
<comment type="caution">
    <text evidence="2">The sequence shown here is derived from an EMBL/GenBank/DDBJ whole genome shotgun (WGS) entry which is preliminary data.</text>
</comment>
<dbReference type="OrthoDB" id="8448486at2"/>
<dbReference type="Proteomes" id="UP000234881">
    <property type="component" value="Unassembled WGS sequence"/>
</dbReference>
<dbReference type="EMBL" id="PKUQ01000055">
    <property type="protein sequence ID" value="PLW74953.1"/>
    <property type="molecule type" value="Genomic_DNA"/>
</dbReference>
<keyword evidence="1" id="KW-1133">Transmembrane helix</keyword>
<feature type="transmembrane region" description="Helical" evidence="1">
    <location>
        <begin position="21"/>
        <end position="43"/>
    </location>
</feature>
<accession>A0A2N5XKA6</accession>
<proteinExistence type="predicted"/>
<keyword evidence="1" id="KW-0812">Transmembrane</keyword>
<protein>
    <recommendedName>
        <fullName evidence="4">DUF2244 domain-containing protein</fullName>
    </recommendedName>
</protein>
<keyword evidence="3" id="KW-1185">Reference proteome</keyword>
<gene>
    <name evidence="2" type="ORF">C0081_21865</name>
</gene>
<name>A0A2N5XKA6_9HYPH</name>
<evidence type="ECO:0000313" key="3">
    <source>
        <dbReference type="Proteomes" id="UP000234881"/>
    </source>
</evidence>
<evidence type="ECO:0000256" key="1">
    <source>
        <dbReference type="SAM" id="Phobius"/>
    </source>
</evidence>
<reference evidence="2 3" key="1">
    <citation type="submission" date="2018-01" db="EMBL/GenBank/DDBJ databases">
        <title>The draft genome sequence of Cohaesibacter sp. H1304.</title>
        <authorList>
            <person name="Wang N.-N."/>
            <person name="Du Z.-J."/>
        </authorList>
    </citation>
    <scope>NUCLEOTIDE SEQUENCE [LARGE SCALE GENOMIC DNA]</scope>
    <source>
        <strain evidence="2 3">H1304</strain>
    </source>
</reference>
<feature type="transmembrane region" description="Helical" evidence="1">
    <location>
        <begin position="49"/>
        <end position="69"/>
    </location>
</feature>
<organism evidence="2 3">
    <name type="scientific">Cohaesibacter celericrescens</name>
    <dbReference type="NCBI Taxonomy" id="2067669"/>
    <lineage>
        <taxon>Bacteria</taxon>
        <taxon>Pseudomonadati</taxon>
        <taxon>Pseudomonadota</taxon>
        <taxon>Alphaproteobacteria</taxon>
        <taxon>Hyphomicrobiales</taxon>
        <taxon>Cohaesibacteraceae</taxon>
    </lineage>
</organism>
<dbReference type="AlphaFoldDB" id="A0A2N5XKA6"/>
<keyword evidence="1" id="KW-0472">Membrane</keyword>
<evidence type="ECO:0008006" key="4">
    <source>
        <dbReference type="Google" id="ProtNLM"/>
    </source>
</evidence>
<sequence length="174" mass="18848">MTKSNVPMPSVRNHLSPIVRVRKGVISAALMGLALFLLFGPRLEGDNMALTMLLLAVAFIAFGFGWVGLSQGVMGWSRQVDFDFDKNEVRQTSASIFGRSKPFVVPFNKIANFEVKVGPVAGEGGLEDEAMIELQDGNGRTMIRAGMFDTRSDADAIVSRIGKALTMAHKKGKS</sequence>